<sequence>SFLGLVRYMSIFLPKLADFTSVLMLLTTKEACKEFPEWTSHHQTAFNSL</sequence>
<organism evidence="1 2">
    <name type="scientific">Piloderma croceum (strain F 1598)</name>
    <dbReference type="NCBI Taxonomy" id="765440"/>
    <lineage>
        <taxon>Eukaryota</taxon>
        <taxon>Fungi</taxon>
        <taxon>Dikarya</taxon>
        <taxon>Basidiomycota</taxon>
        <taxon>Agaricomycotina</taxon>
        <taxon>Agaricomycetes</taxon>
        <taxon>Agaricomycetidae</taxon>
        <taxon>Atheliales</taxon>
        <taxon>Atheliaceae</taxon>
        <taxon>Piloderma</taxon>
    </lineage>
</organism>
<dbReference type="SUPFAM" id="SSF56672">
    <property type="entry name" value="DNA/RNA polymerases"/>
    <property type="match status" value="1"/>
</dbReference>
<gene>
    <name evidence="1" type="ORF">PILCRDRAFT_80256</name>
</gene>
<evidence type="ECO:0000313" key="2">
    <source>
        <dbReference type="Proteomes" id="UP000054166"/>
    </source>
</evidence>
<feature type="non-terminal residue" evidence="1">
    <location>
        <position position="1"/>
    </location>
</feature>
<protein>
    <recommendedName>
        <fullName evidence="3">Reverse transcriptase/retrotransposon-derived protein RNase H-like domain-containing protein</fullName>
    </recommendedName>
</protein>
<reference evidence="2" key="2">
    <citation type="submission" date="2015-01" db="EMBL/GenBank/DDBJ databases">
        <title>Evolutionary Origins and Diversification of the Mycorrhizal Mutualists.</title>
        <authorList>
            <consortium name="DOE Joint Genome Institute"/>
            <consortium name="Mycorrhizal Genomics Consortium"/>
            <person name="Kohler A."/>
            <person name="Kuo A."/>
            <person name="Nagy L.G."/>
            <person name="Floudas D."/>
            <person name="Copeland A."/>
            <person name="Barry K.W."/>
            <person name="Cichocki N."/>
            <person name="Veneault-Fourrey C."/>
            <person name="LaButti K."/>
            <person name="Lindquist E.A."/>
            <person name="Lipzen A."/>
            <person name="Lundell T."/>
            <person name="Morin E."/>
            <person name="Murat C."/>
            <person name="Riley R."/>
            <person name="Ohm R."/>
            <person name="Sun H."/>
            <person name="Tunlid A."/>
            <person name="Henrissat B."/>
            <person name="Grigoriev I.V."/>
            <person name="Hibbett D.S."/>
            <person name="Martin F."/>
        </authorList>
    </citation>
    <scope>NUCLEOTIDE SEQUENCE [LARGE SCALE GENOMIC DNA]</scope>
    <source>
        <strain evidence="2">F 1598</strain>
    </source>
</reference>
<proteinExistence type="predicted"/>
<dbReference type="HOGENOM" id="CLU_3147269_0_0_1"/>
<dbReference type="Proteomes" id="UP000054166">
    <property type="component" value="Unassembled WGS sequence"/>
</dbReference>
<dbReference type="OrthoDB" id="2966770at2759"/>
<reference evidence="1 2" key="1">
    <citation type="submission" date="2014-04" db="EMBL/GenBank/DDBJ databases">
        <authorList>
            <consortium name="DOE Joint Genome Institute"/>
            <person name="Kuo A."/>
            <person name="Tarkka M."/>
            <person name="Buscot F."/>
            <person name="Kohler A."/>
            <person name="Nagy L.G."/>
            <person name="Floudas D."/>
            <person name="Copeland A."/>
            <person name="Barry K.W."/>
            <person name="Cichocki N."/>
            <person name="Veneault-Fourrey C."/>
            <person name="LaButti K."/>
            <person name="Lindquist E.A."/>
            <person name="Lipzen A."/>
            <person name="Lundell T."/>
            <person name="Morin E."/>
            <person name="Murat C."/>
            <person name="Sun H."/>
            <person name="Tunlid A."/>
            <person name="Henrissat B."/>
            <person name="Grigoriev I.V."/>
            <person name="Hibbett D.S."/>
            <person name="Martin F."/>
            <person name="Nordberg H.P."/>
            <person name="Cantor M.N."/>
            <person name="Hua S.X."/>
        </authorList>
    </citation>
    <scope>NUCLEOTIDE SEQUENCE [LARGE SCALE GENOMIC DNA]</scope>
    <source>
        <strain evidence="1 2">F 1598</strain>
    </source>
</reference>
<dbReference type="Gene3D" id="3.30.70.270">
    <property type="match status" value="1"/>
</dbReference>
<dbReference type="AlphaFoldDB" id="A0A0C3ENQ9"/>
<keyword evidence="2" id="KW-1185">Reference proteome</keyword>
<dbReference type="InterPro" id="IPR043502">
    <property type="entry name" value="DNA/RNA_pol_sf"/>
</dbReference>
<accession>A0A0C3ENQ9</accession>
<evidence type="ECO:0000313" key="1">
    <source>
        <dbReference type="EMBL" id="KIM74220.1"/>
    </source>
</evidence>
<name>A0A0C3ENQ9_PILCF</name>
<dbReference type="InParanoid" id="A0A0C3ENQ9"/>
<dbReference type="InterPro" id="IPR043128">
    <property type="entry name" value="Rev_trsase/Diguanyl_cyclase"/>
</dbReference>
<evidence type="ECO:0008006" key="3">
    <source>
        <dbReference type="Google" id="ProtNLM"/>
    </source>
</evidence>
<dbReference type="EMBL" id="KN833064">
    <property type="protein sequence ID" value="KIM74220.1"/>
    <property type="molecule type" value="Genomic_DNA"/>
</dbReference>